<proteinExistence type="predicted"/>
<dbReference type="AlphaFoldDB" id="A0A382TT25"/>
<dbReference type="InterPro" id="IPR052019">
    <property type="entry name" value="F420H2_bilvrd_red/Heme_oxyg"/>
</dbReference>
<dbReference type="SUPFAM" id="SSF50475">
    <property type="entry name" value="FMN-binding split barrel"/>
    <property type="match status" value="1"/>
</dbReference>
<dbReference type="Pfam" id="PF01243">
    <property type="entry name" value="PNPOx_N"/>
    <property type="match status" value="1"/>
</dbReference>
<dbReference type="GO" id="GO:0070967">
    <property type="term" value="F:coenzyme F420 binding"/>
    <property type="evidence" value="ECO:0007669"/>
    <property type="project" value="TreeGrafter"/>
</dbReference>
<protein>
    <recommendedName>
        <fullName evidence="2">Pyridoxamine 5'-phosphate oxidase N-terminal domain-containing protein</fullName>
    </recommendedName>
</protein>
<evidence type="ECO:0000256" key="1">
    <source>
        <dbReference type="ARBA" id="ARBA00023002"/>
    </source>
</evidence>
<feature type="non-terminal residue" evidence="3">
    <location>
        <position position="1"/>
    </location>
</feature>
<reference evidence="3" key="1">
    <citation type="submission" date="2018-05" db="EMBL/GenBank/DDBJ databases">
        <authorList>
            <person name="Lanie J.A."/>
            <person name="Ng W.-L."/>
            <person name="Kazmierczak K.M."/>
            <person name="Andrzejewski T.M."/>
            <person name="Davidsen T.M."/>
            <person name="Wayne K.J."/>
            <person name="Tettelin H."/>
            <person name="Glass J.I."/>
            <person name="Rusch D."/>
            <person name="Podicherti R."/>
            <person name="Tsui H.-C.T."/>
            <person name="Winkler M.E."/>
        </authorList>
    </citation>
    <scope>NUCLEOTIDE SEQUENCE</scope>
</reference>
<dbReference type="EMBL" id="UINC01138604">
    <property type="protein sequence ID" value="SVD24651.1"/>
    <property type="molecule type" value="Genomic_DNA"/>
</dbReference>
<evidence type="ECO:0000259" key="2">
    <source>
        <dbReference type="Pfam" id="PF01243"/>
    </source>
</evidence>
<accession>A0A382TT25</accession>
<evidence type="ECO:0000313" key="3">
    <source>
        <dbReference type="EMBL" id="SVD24651.1"/>
    </source>
</evidence>
<dbReference type="PANTHER" id="PTHR35176:SF6">
    <property type="entry name" value="HEME OXYGENASE HI_0854-RELATED"/>
    <property type="match status" value="1"/>
</dbReference>
<name>A0A382TT25_9ZZZZ</name>
<sequence>VLPAVGLIGICLMARLRGLAIPVVAASIINPATTDPAIMTNPFRDNAQREEFLTKPRLAILITNDDPGAPIGVPVWFEWTGTKVQMFAGKETPKINRIKRDPHASVLVTNAVEEREAWVAFDGPIDVRDEGGIELATRLADRYWDLGNEQRRTVLSSWQQTPESFCLLTLKPERIRV</sequence>
<dbReference type="InterPro" id="IPR012349">
    <property type="entry name" value="Split_barrel_FMN-bd"/>
</dbReference>
<dbReference type="PANTHER" id="PTHR35176">
    <property type="entry name" value="HEME OXYGENASE HI_0854-RELATED"/>
    <property type="match status" value="1"/>
</dbReference>
<feature type="domain" description="Pyridoxamine 5'-phosphate oxidase N-terminal" evidence="2">
    <location>
        <begin position="49"/>
        <end position="175"/>
    </location>
</feature>
<feature type="non-terminal residue" evidence="3">
    <location>
        <position position="177"/>
    </location>
</feature>
<gene>
    <name evidence="3" type="ORF">METZ01_LOCUS377505</name>
</gene>
<dbReference type="GO" id="GO:0005829">
    <property type="term" value="C:cytosol"/>
    <property type="evidence" value="ECO:0007669"/>
    <property type="project" value="TreeGrafter"/>
</dbReference>
<organism evidence="3">
    <name type="scientific">marine metagenome</name>
    <dbReference type="NCBI Taxonomy" id="408172"/>
    <lineage>
        <taxon>unclassified sequences</taxon>
        <taxon>metagenomes</taxon>
        <taxon>ecological metagenomes</taxon>
    </lineage>
</organism>
<dbReference type="Gene3D" id="2.30.110.10">
    <property type="entry name" value="Electron Transport, Fmn-binding Protein, Chain A"/>
    <property type="match status" value="1"/>
</dbReference>
<dbReference type="GO" id="GO:0016627">
    <property type="term" value="F:oxidoreductase activity, acting on the CH-CH group of donors"/>
    <property type="evidence" value="ECO:0007669"/>
    <property type="project" value="TreeGrafter"/>
</dbReference>
<keyword evidence="1" id="KW-0560">Oxidoreductase</keyword>
<dbReference type="InterPro" id="IPR011576">
    <property type="entry name" value="Pyridox_Oxase_N"/>
</dbReference>